<keyword evidence="2" id="KW-1003">Cell membrane</keyword>
<feature type="transmembrane region" description="Helical" evidence="10">
    <location>
        <begin position="82"/>
        <end position="104"/>
    </location>
</feature>
<keyword evidence="4 10" id="KW-1133">Transmembrane helix</keyword>
<evidence type="ECO:0000256" key="9">
    <source>
        <dbReference type="RuleBase" id="RU000688"/>
    </source>
</evidence>
<feature type="transmembrane region" description="Helical" evidence="10">
    <location>
        <begin position="125"/>
        <end position="146"/>
    </location>
</feature>
<dbReference type="SUPFAM" id="SSF81321">
    <property type="entry name" value="Family A G protein-coupled receptor-like"/>
    <property type="match status" value="2"/>
</dbReference>
<feature type="transmembrane region" description="Helical" evidence="10">
    <location>
        <begin position="363"/>
        <end position="388"/>
    </location>
</feature>
<evidence type="ECO:0000256" key="1">
    <source>
        <dbReference type="ARBA" id="ARBA00004651"/>
    </source>
</evidence>
<dbReference type="PANTHER" id="PTHR24249:SF421">
    <property type="entry name" value="G-PROTEIN COUPLED RECEPTORS FAMILY 1 PROFILE DOMAIN-CONTAINING PROTEIN"/>
    <property type="match status" value="1"/>
</dbReference>
<feature type="transmembrane region" description="Helical" evidence="10">
    <location>
        <begin position="202"/>
        <end position="224"/>
    </location>
</feature>
<dbReference type="InterPro" id="IPR017452">
    <property type="entry name" value="GPCR_Rhodpsn_7TM"/>
</dbReference>
<feature type="transmembrane region" description="Helical" evidence="10">
    <location>
        <begin position="479"/>
        <end position="498"/>
    </location>
</feature>
<keyword evidence="3 9" id="KW-0812">Transmembrane</keyword>
<feature type="transmembrane region" description="Helical" evidence="10">
    <location>
        <begin position="318"/>
        <end position="343"/>
    </location>
</feature>
<keyword evidence="5 9" id="KW-0297">G-protein coupled receptor</keyword>
<dbReference type="PRINTS" id="PR00237">
    <property type="entry name" value="GPCRRHODOPSN"/>
</dbReference>
<keyword evidence="6 10" id="KW-0472">Membrane</keyword>
<evidence type="ECO:0000256" key="10">
    <source>
        <dbReference type="SAM" id="Phobius"/>
    </source>
</evidence>
<comment type="subcellular location">
    <subcellularLocation>
        <location evidence="1">Cell membrane</location>
        <topology evidence="1">Multi-pass membrane protein</topology>
    </subcellularLocation>
</comment>
<evidence type="ECO:0000256" key="8">
    <source>
        <dbReference type="ARBA" id="ARBA00023224"/>
    </source>
</evidence>
<evidence type="ECO:0000256" key="4">
    <source>
        <dbReference type="ARBA" id="ARBA00022989"/>
    </source>
</evidence>
<organism evidence="12 13">
    <name type="scientific">Porites lobata</name>
    <dbReference type="NCBI Taxonomy" id="104759"/>
    <lineage>
        <taxon>Eukaryota</taxon>
        <taxon>Metazoa</taxon>
        <taxon>Cnidaria</taxon>
        <taxon>Anthozoa</taxon>
        <taxon>Hexacorallia</taxon>
        <taxon>Scleractinia</taxon>
        <taxon>Fungiina</taxon>
        <taxon>Poritidae</taxon>
        <taxon>Porites</taxon>
    </lineage>
</organism>
<feature type="transmembrane region" description="Helical" evidence="10">
    <location>
        <begin position="432"/>
        <end position="450"/>
    </location>
</feature>
<dbReference type="CDD" id="cd00637">
    <property type="entry name" value="7tm_classA_rhodopsin-like"/>
    <property type="match status" value="2"/>
</dbReference>
<protein>
    <recommendedName>
        <fullName evidence="11">G-protein coupled receptors family 1 profile domain-containing protein</fullName>
    </recommendedName>
</protein>
<feature type="transmembrane region" description="Helical" evidence="10">
    <location>
        <begin position="6"/>
        <end position="29"/>
    </location>
</feature>
<accession>A0ABN8NQY9</accession>
<evidence type="ECO:0000256" key="2">
    <source>
        <dbReference type="ARBA" id="ARBA00022475"/>
    </source>
</evidence>
<dbReference type="InterPro" id="IPR050569">
    <property type="entry name" value="TAAR"/>
</dbReference>
<dbReference type="PROSITE" id="PS50262">
    <property type="entry name" value="G_PROTEIN_RECEP_F1_2"/>
    <property type="match status" value="2"/>
</dbReference>
<dbReference type="PANTHER" id="PTHR24249">
    <property type="entry name" value="HISTAMINE RECEPTOR-RELATED G-PROTEIN COUPLED RECEPTOR"/>
    <property type="match status" value="1"/>
</dbReference>
<dbReference type="EMBL" id="CALNXK010000026">
    <property type="protein sequence ID" value="CAH3113633.1"/>
    <property type="molecule type" value="Genomic_DNA"/>
</dbReference>
<feature type="domain" description="G-protein coupled receptors family 1 profile" evidence="11">
    <location>
        <begin position="21"/>
        <end position="261"/>
    </location>
</feature>
<gene>
    <name evidence="12" type="ORF">PLOB_00022248</name>
</gene>
<dbReference type="Gene3D" id="1.20.1070.10">
    <property type="entry name" value="Rhodopsin 7-helix transmembrane proteins"/>
    <property type="match status" value="2"/>
</dbReference>
<keyword evidence="8 9" id="KW-0807">Transducer</keyword>
<dbReference type="InterPro" id="IPR000276">
    <property type="entry name" value="GPCR_Rhodpsn"/>
</dbReference>
<feature type="non-terminal residue" evidence="12">
    <location>
        <position position="587"/>
    </location>
</feature>
<feature type="transmembrane region" description="Helical" evidence="10">
    <location>
        <begin position="152"/>
        <end position="173"/>
    </location>
</feature>
<feature type="transmembrane region" description="Helical" evidence="10">
    <location>
        <begin position="510"/>
        <end position="533"/>
    </location>
</feature>
<evidence type="ECO:0000313" key="13">
    <source>
        <dbReference type="Proteomes" id="UP001159405"/>
    </source>
</evidence>
<evidence type="ECO:0000256" key="6">
    <source>
        <dbReference type="ARBA" id="ARBA00023136"/>
    </source>
</evidence>
<feature type="transmembrane region" description="Helical" evidence="10">
    <location>
        <begin position="400"/>
        <end position="420"/>
    </location>
</feature>
<comment type="similarity">
    <text evidence="9">Belongs to the G-protein coupled receptor 1 family.</text>
</comment>
<keyword evidence="13" id="KW-1185">Reference proteome</keyword>
<feature type="domain" description="G-protein coupled receptors family 1 profile" evidence="11">
    <location>
        <begin position="298"/>
        <end position="538"/>
    </location>
</feature>
<comment type="caution">
    <text evidence="12">The sequence shown here is derived from an EMBL/GenBank/DDBJ whole genome shotgun (WGS) entry which is preliminary data.</text>
</comment>
<evidence type="ECO:0000256" key="5">
    <source>
        <dbReference type="ARBA" id="ARBA00023040"/>
    </source>
</evidence>
<keyword evidence="7 9" id="KW-0675">Receptor</keyword>
<feature type="transmembrane region" description="Helical" evidence="10">
    <location>
        <begin position="41"/>
        <end position="62"/>
    </location>
</feature>
<sequence length="587" mass="66019">YAVLVALIVIHATTCPFTILLNLLVMIAVKTKARLQSMSNMALACLALTDVMVGLVVQPLFMAQIWNIIQGETTASACSIQIAVRFFFFFFCLSSIVHLFLITLDRYIAIMRPHVYIQTITKGRVLIASSLAWAVTIIVHMALLINKEVGRYITHAVIVSLITIIVICNVIVYREVHRHEKEITAQQVDVARKENFLSQKRAFKLTVMIIILIITSYFPVISFVELKEPLKNVVSVGTLTSIFMVVGSLAAFNSLVNPFIYCIRLQQFRPDHLSHLSYAILTALIVIHTTTCPFTIVLNLLMMIAVKTKARMQSMSNMALACLALTDVMVGLVVQPLFIAHIWNIIQGETTASACSIQIALRFFLYFFCFSSIVHLFLITVDWYIAIMRPYTYIQTITKARVLVATALSLALTIIVHMALLIDEEVGRYIKHAVIVSLITIIAICNVIVYPQVHRHEKEITAQQVGVASRENFLSQKRAFKLTLMIIILTITSYFPVISFVELKEPLKNVVSVGTLTSIFLVVGSLAAFNSLVNPFIYCIRLRQFRVAFIELVIKKNHNEADKFKSMILGPAAINFESNLRGVREEQ</sequence>
<dbReference type="Proteomes" id="UP001159405">
    <property type="component" value="Unassembled WGS sequence"/>
</dbReference>
<evidence type="ECO:0000256" key="3">
    <source>
        <dbReference type="ARBA" id="ARBA00022692"/>
    </source>
</evidence>
<evidence type="ECO:0000259" key="11">
    <source>
        <dbReference type="PROSITE" id="PS50262"/>
    </source>
</evidence>
<evidence type="ECO:0000256" key="7">
    <source>
        <dbReference type="ARBA" id="ARBA00023170"/>
    </source>
</evidence>
<feature type="non-terminal residue" evidence="12">
    <location>
        <position position="1"/>
    </location>
</feature>
<proteinExistence type="inferred from homology"/>
<evidence type="ECO:0000313" key="12">
    <source>
        <dbReference type="EMBL" id="CAH3113633.1"/>
    </source>
</evidence>
<reference evidence="12 13" key="1">
    <citation type="submission" date="2022-05" db="EMBL/GenBank/DDBJ databases">
        <authorList>
            <consortium name="Genoscope - CEA"/>
            <person name="William W."/>
        </authorList>
    </citation>
    <scope>NUCLEOTIDE SEQUENCE [LARGE SCALE GENOMIC DNA]</scope>
</reference>
<name>A0ABN8NQY9_9CNID</name>
<feature type="transmembrane region" description="Helical" evidence="10">
    <location>
        <begin position="278"/>
        <end position="306"/>
    </location>
</feature>
<dbReference type="Pfam" id="PF00001">
    <property type="entry name" value="7tm_1"/>
    <property type="match status" value="3"/>
</dbReference>
<dbReference type="PROSITE" id="PS00237">
    <property type="entry name" value="G_PROTEIN_RECEP_F1_1"/>
    <property type="match status" value="1"/>
</dbReference>